<reference evidence="1" key="1">
    <citation type="submission" date="2017-05" db="EMBL/GenBank/DDBJ databases">
        <authorList>
            <person name="Varghese N."/>
            <person name="Submissions S."/>
        </authorList>
    </citation>
    <scope>NUCLEOTIDE SEQUENCE</scope>
    <source>
        <strain evidence="1">LMG 28168</strain>
    </source>
</reference>
<comment type="caution">
    <text evidence="1">The sequence shown here is derived from an EMBL/GenBank/DDBJ whole genome shotgun (WGS) entry which is preliminary data.</text>
</comment>
<accession>A0ACD2U7S6</accession>
<keyword evidence="2" id="KW-1185">Reference proteome</keyword>
<evidence type="ECO:0000313" key="2">
    <source>
        <dbReference type="Proteomes" id="UP001158048"/>
    </source>
</evidence>
<protein>
    <submittedName>
        <fullName evidence="1">Uncharacterized protein</fullName>
    </submittedName>
</protein>
<dbReference type="EMBL" id="FXUY01000001">
    <property type="protein sequence ID" value="SMQ26834.1"/>
    <property type="molecule type" value="Genomic_DNA"/>
</dbReference>
<name>A0ACD2U7S6_9PSED</name>
<sequence length="167" mass="18525">MSAPYMDRHLIHNSSLACFLLAYFISEYESSGNDHPIDLPKLLLVLPIVWNPASSAALSKRNTSSAIDNVLRDTPILKIDLERRVQEYTASTLQGLNLAVAAKLVEKEPSEDGDVFTSLVIRWPNGTKASIPAEMLKTTKQLSSWLASVSTPQIYKLLFGIPNEIRD</sequence>
<gene>
    <name evidence="1" type="ORF">SAMN04488483_3244</name>
</gene>
<evidence type="ECO:0000313" key="1">
    <source>
        <dbReference type="EMBL" id="SMQ26834.1"/>
    </source>
</evidence>
<dbReference type="Proteomes" id="UP001158048">
    <property type="component" value="Unassembled WGS sequence"/>
</dbReference>
<proteinExistence type="predicted"/>
<organism evidence="1 2">
    <name type="scientific">Pseudomonas helmanticensis</name>
    <dbReference type="NCBI Taxonomy" id="1471381"/>
    <lineage>
        <taxon>Bacteria</taxon>
        <taxon>Pseudomonadati</taxon>
        <taxon>Pseudomonadota</taxon>
        <taxon>Gammaproteobacteria</taxon>
        <taxon>Pseudomonadales</taxon>
        <taxon>Pseudomonadaceae</taxon>
        <taxon>Pseudomonas</taxon>
    </lineage>
</organism>